<evidence type="ECO:0000259" key="1">
    <source>
        <dbReference type="Pfam" id="PF05547"/>
    </source>
</evidence>
<dbReference type="InterPro" id="IPR008757">
    <property type="entry name" value="Peptidase_M6-like_domain"/>
</dbReference>
<dbReference type="Pfam" id="PF20773">
    <property type="entry name" value="InhA-like_MAM"/>
    <property type="match status" value="1"/>
</dbReference>
<proteinExistence type="predicted"/>
<name>A0A9W6GQB9_9FUSO</name>
<sequence length="614" mass="71244">MKIIIIYIFITLATFSNSIDPLTILMDFPDYRYMDLEKKERELTNNRRGVEFTKELYAEMFFSEDTYTAFNGEKFMSANKFFRLESGGSFSLKGSTKDIYGWFTAEYPMEYYGKNTREKGDRVGAANLVREAIDKLVELQVDFSKYDTNGDGLIEDIVIIFAGRGEQFKNAMGSNSIWPHVNSFSDISRGPFAYFRDHNGKKWMINRFAMLPQDLPLDLYIHEMGHILGISDLYGSNSTIGYWSSMSEIYSGDIIGSKINSYGAYHRNNLQNIYNQKNIQTFWAQTKEYNFDYLNRGGVVVSLYNSNLKKADNVIKINLPNKKLNVSHNNNKMYYANNYLNRGSSFTFTTFLPEDSDNKLNLEAWFNSYIDRENARIYIRPENSETWRKLTNLNAKKTNNNDGARRWLSSEFDLNKYSGQTVEIKGILLPSLKEWRKGVYISDLRITSNGERIFDLEIDRNKIIFDGFVESDGKEGLERYYLIEYRKPQDGIVDEGLLRTRKNIPYPSGLVIWYINEDYKDSEALVSIIETNNVKTYEVVRGELEPINDLKYEVASRILSSKPKPEVAVQEGKKFFYREPIPGANFFEMMDGISLEILEESDEVIKIKVTRNES</sequence>
<accession>A0A9W6GQB9</accession>
<keyword evidence="3" id="KW-1185">Reference proteome</keyword>
<dbReference type="GO" id="GO:0006508">
    <property type="term" value="P:proteolysis"/>
    <property type="evidence" value="ECO:0007669"/>
    <property type="project" value="InterPro"/>
</dbReference>
<dbReference type="SUPFAM" id="SSF55486">
    <property type="entry name" value="Metalloproteases ('zincins'), catalytic domain"/>
    <property type="match status" value="1"/>
</dbReference>
<dbReference type="RefSeq" id="WP_281837843.1">
    <property type="nucleotide sequence ID" value="NZ_BSDY01000037.1"/>
</dbReference>
<dbReference type="NCBIfam" id="TIGR03296">
    <property type="entry name" value="M6dom_TIGR03296"/>
    <property type="match status" value="1"/>
</dbReference>
<dbReference type="AlphaFoldDB" id="A0A9W6GQB9"/>
<dbReference type="EMBL" id="BSDY01000037">
    <property type="protein sequence ID" value="GLI58167.1"/>
    <property type="molecule type" value="Genomic_DNA"/>
</dbReference>
<organism evidence="2 3">
    <name type="scientific">Propionigenium maris DSM 9537</name>
    <dbReference type="NCBI Taxonomy" id="1123000"/>
    <lineage>
        <taxon>Bacteria</taxon>
        <taxon>Fusobacteriati</taxon>
        <taxon>Fusobacteriota</taxon>
        <taxon>Fusobacteriia</taxon>
        <taxon>Fusobacteriales</taxon>
        <taxon>Fusobacteriaceae</taxon>
        <taxon>Propionigenium</taxon>
    </lineage>
</organism>
<evidence type="ECO:0000313" key="3">
    <source>
        <dbReference type="Proteomes" id="UP001144471"/>
    </source>
</evidence>
<dbReference type="PANTHER" id="PTHR41775">
    <property type="entry name" value="SECRETED PROTEIN-RELATED"/>
    <property type="match status" value="1"/>
</dbReference>
<protein>
    <recommendedName>
        <fullName evidence="1">Peptidase M6-like domain-containing protein</fullName>
    </recommendedName>
</protein>
<dbReference type="Pfam" id="PF05547">
    <property type="entry name" value="Peptidase_M6"/>
    <property type="match status" value="1"/>
</dbReference>
<gene>
    <name evidence="2" type="ORF">PM10SUCC1_36810</name>
</gene>
<evidence type="ECO:0000313" key="2">
    <source>
        <dbReference type="EMBL" id="GLI58167.1"/>
    </source>
</evidence>
<dbReference type="GO" id="GO:0008233">
    <property type="term" value="F:peptidase activity"/>
    <property type="evidence" value="ECO:0007669"/>
    <property type="project" value="InterPro"/>
</dbReference>
<dbReference type="Proteomes" id="UP001144471">
    <property type="component" value="Unassembled WGS sequence"/>
</dbReference>
<feature type="domain" description="Peptidase M6-like" evidence="1">
    <location>
        <begin position="22"/>
        <end position="274"/>
    </location>
</feature>
<comment type="caution">
    <text evidence="2">The sequence shown here is derived from an EMBL/GenBank/DDBJ whole genome shotgun (WGS) entry which is preliminary data.</text>
</comment>
<dbReference type="PANTHER" id="PTHR41775:SF1">
    <property type="entry name" value="PEPTIDASE M6-LIKE DOMAIN-CONTAINING PROTEIN"/>
    <property type="match status" value="1"/>
</dbReference>
<reference evidence="2" key="1">
    <citation type="submission" date="2022-12" db="EMBL/GenBank/DDBJ databases">
        <title>Reference genome sequencing for broad-spectrum identification of bacterial and archaeal isolates by mass spectrometry.</title>
        <authorList>
            <person name="Sekiguchi Y."/>
            <person name="Tourlousse D.M."/>
        </authorList>
    </citation>
    <scope>NUCLEOTIDE SEQUENCE</scope>
    <source>
        <strain evidence="2">10succ1</strain>
    </source>
</reference>